<dbReference type="InterPro" id="IPR021378">
    <property type="entry name" value="DUF3010"/>
</dbReference>
<dbReference type="EMBL" id="JAHEPS010000001">
    <property type="protein sequence ID" value="MBT1443154.1"/>
    <property type="molecule type" value="Genomic_DNA"/>
</dbReference>
<organism evidence="1 2">
    <name type="scientific">Shewanella jiangmenensis</name>
    <dbReference type="NCBI Taxonomy" id="2837387"/>
    <lineage>
        <taxon>Bacteria</taxon>
        <taxon>Pseudomonadati</taxon>
        <taxon>Pseudomonadota</taxon>
        <taxon>Gammaproteobacteria</taxon>
        <taxon>Alteromonadales</taxon>
        <taxon>Shewanellaceae</taxon>
        <taxon>Shewanella</taxon>
    </lineage>
</organism>
<dbReference type="RefSeq" id="WP_214505352.1">
    <property type="nucleotide sequence ID" value="NZ_JAHEPS010000001.1"/>
</dbReference>
<protein>
    <submittedName>
        <fullName evidence="1">DUF3010 family protein</fullName>
    </submittedName>
</protein>
<dbReference type="Proteomes" id="UP001195903">
    <property type="component" value="Unassembled WGS sequence"/>
</dbReference>
<keyword evidence="2" id="KW-1185">Reference proteome</keyword>
<evidence type="ECO:0000313" key="2">
    <source>
        <dbReference type="Proteomes" id="UP001195903"/>
    </source>
</evidence>
<evidence type="ECO:0000313" key="1">
    <source>
        <dbReference type="EMBL" id="MBT1443154.1"/>
    </source>
</evidence>
<gene>
    <name evidence="1" type="ORF">KJI95_01240</name>
</gene>
<name>A0ABS5UYG1_9GAMM</name>
<proteinExistence type="predicted"/>
<accession>A0ABS5UYG1</accession>
<reference evidence="1 2" key="1">
    <citation type="submission" date="2021-05" db="EMBL/GenBank/DDBJ databases">
        <title>Shewanella sp. JM162201.</title>
        <authorList>
            <person name="Xu S."/>
            <person name="Li A."/>
        </authorList>
    </citation>
    <scope>NUCLEOTIDE SEQUENCE [LARGE SCALE GENOMIC DNA]</scope>
    <source>
        <strain evidence="1 2">JM162201</strain>
    </source>
</reference>
<dbReference type="Pfam" id="PF11215">
    <property type="entry name" value="DUF3010"/>
    <property type="match status" value="1"/>
</dbReference>
<comment type="caution">
    <text evidence="1">The sequence shown here is derived from an EMBL/GenBank/DDBJ whole genome shotgun (WGS) entry which is preliminary data.</text>
</comment>
<sequence>MRICGVELKGAEAFISLVGYDKEAFNVPECRKHTFTVNDAASQEVIREFQFAFAKLMEDYKVEEVVIIEREQKGKLAGSAISFKLEAAIQLGSLPVTLLKATTIREQLKRNPPQVDYEVLGLKRFQIPAFEAAYALQNGRIYGKL</sequence>